<sequence length="230" mass="25312">MSSMVNPDHQASGWTVLRPWRELLQANDVERMIGVVRQYGWLPALFGLALHSLSRGAFEYMSEPFIVTEGYIFSGWPAALIINVLFGTFVVLFSWFIYFGLIGVIAGYLSEDHVMESDVFKFGGYLTVVFVPVFVLGSVLISTVTVPDGASAEAVAQNGGGTVEFAMSAYSFVYETPQMHAVRAFKAAAWILVGFLMLPIVQRLYEIDQKRSVASVLPLTLGGVLTAFLF</sequence>
<dbReference type="OrthoDB" id="196866at2157"/>
<evidence type="ECO:0000313" key="3">
    <source>
        <dbReference type="Proteomes" id="UP000010878"/>
    </source>
</evidence>
<reference evidence="2 3" key="1">
    <citation type="submission" date="2012-11" db="EMBL/GenBank/DDBJ databases">
        <title>FINISHED of Natronococcus occultus SP4, DSM 3396.</title>
        <authorList>
            <consortium name="DOE Joint Genome Institute"/>
            <person name="Eisen J."/>
            <person name="Huntemann M."/>
            <person name="Wei C.-L."/>
            <person name="Han J."/>
            <person name="Detter J.C."/>
            <person name="Han C."/>
            <person name="Tapia R."/>
            <person name="Chen A."/>
            <person name="Kyrpides N."/>
            <person name="Mavromatis K."/>
            <person name="Markowitz V."/>
            <person name="Szeto E."/>
            <person name="Ivanova N."/>
            <person name="Mikhailova N."/>
            <person name="Ovchinnikova G."/>
            <person name="Pagani I."/>
            <person name="Pati A."/>
            <person name="Goodwin L."/>
            <person name="Nordberg H.P."/>
            <person name="Cantor M.N."/>
            <person name="Hua S.X."/>
            <person name="Woyke T."/>
            <person name="Eisen J."/>
            <person name="Klenk H.-P."/>
            <person name="Klenk H.-P."/>
        </authorList>
    </citation>
    <scope>NUCLEOTIDE SEQUENCE [LARGE SCALE GENOMIC DNA]</scope>
    <source>
        <strain evidence="2 3">SP4</strain>
    </source>
</reference>
<protein>
    <recommendedName>
        <fullName evidence="4">Yip1 domain-containing protein</fullName>
    </recommendedName>
</protein>
<keyword evidence="3" id="KW-1185">Reference proteome</keyword>
<dbReference type="HOGENOM" id="CLU_1202612_0_0_2"/>
<feature type="transmembrane region" description="Helical" evidence="1">
    <location>
        <begin position="78"/>
        <end position="110"/>
    </location>
</feature>
<keyword evidence="1" id="KW-0812">Transmembrane</keyword>
<dbReference type="Proteomes" id="UP000010878">
    <property type="component" value="Chromosome"/>
</dbReference>
<feature type="transmembrane region" description="Helical" evidence="1">
    <location>
        <begin position="39"/>
        <end position="58"/>
    </location>
</feature>
<accession>L0K0U0</accession>
<gene>
    <name evidence="2" type="ORF">Natoc_3162</name>
</gene>
<dbReference type="AlphaFoldDB" id="L0K0U0"/>
<dbReference type="KEGG" id="nou:Natoc_3162"/>
<keyword evidence="1" id="KW-1133">Transmembrane helix</keyword>
<keyword evidence="1" id="KW-0472">Membrane</keyword>
<evidence type="ECO:0000313" key="2">
    <source>
        <dbReference type="EMBL" id="AGB38902.1"/>
    </source>
</evidence>
<proteinExistence type="predicted"/>
<dbReference type="eggNOG" id="arCOG14165">
    <property type="taxonomic scope" value="Archaea"/>
</dbReference>
<feature type="transmembrane region" description="Helical" evidence="1">
    <location>
        <begin position="187"/>
        <end position="205"/>
    </location>
</feature>
<feature type="transmembrane region" description="Helical" evidence="1">
    <location>
        <begin position="122"/>
        <end position="141"/>
    </location>
</feature>
<dbReference type="EMBL" id="CP003929">
    <property type="protein sequence ID" value="AGB38902.1"/>
    <property type="molecule type" value="Genomic_DNA"/>
</dbReference>
<evidence type="ECO:0008006" key="4">
    <source>
        <dbReference type="Google" id="ProtNLM"/>
    </source>
</evidence>
<feature type="transmembrane region" description="Helical" evidence="1">
    <location>
        <begin position="212"/>
        <end position="229"/>
    </location>
</feature>
<name>L0K0U0_9EURY</name>
<evidence type="ECO:0000256" key="1">
    <source>
        <dbReference type="SAM" id="Phobius"/>
    </source>
</evidence>
<organism evidence="2 3">
    <name type="scientific">Natronococcus occultus SP4</name>
    <dbReference type="NCBI Taxonomy" id="694430"/>
    <lineage>
        <taxon>Archaea</taxon>
        <taxon>Methanobacteriati</taxon>
        <taxon>Methanobacteriota</taxon>
        <taxon>Stenosarchaea group</taxon>
        <taxon>Halobacteria</taxon>
        <taxon>Halobacteriales</taxon>
        <taxon>Natrialbaceae</taxon>
        <taxon>Natronococcus</taxon>
    </lineage>
</organism>